<dbReference type="AlphaFoldDB" id="G0PEX8"/>
<proteinExistence type="predicted"/>
<protein>
    <submittedName>
        <fullName evidence="3">Uncharacterized protein</fullName>
    </submittedName>
</protein>
<feature type="transmembrane region" description="Helical" evidence="2">
    <location>
        <begin position="202"/>
        <end position="222"/>
    </location>
</feature>
<dbReference type="EMBL" id="GL380334">
    <property type="protein sequence ID" value="EGT53389.1"/>
    <property type="molecule type" value="Genomic_DNA"/>
</dbReference>
<dbReference type="HOGENOM" id="CLU_837394_0_0_1"/>
<keyword evidence="2" id="KW-0812">Transmembrane</keyword>
<organism evidence="4">
    <name type="scientific">Caenorhabditis brenneri</name>
    <name type="common">Nematode worm</name>
    <dbReference type="NCBI Taxonomy" id="135651"/>
    <lineage>
        <taxon>Eukaryota</taxon>
        <taxon>Metazoa</taxon>
        <taxon>Ecdysozoa</taxon>
        <taxon>Nematoda</taxon>
        <taxon>Chromadorea</taxon>
        <taxon>Rhabditida</taxon>
        <taxon>Rhabditina</taxon>
        <taxon>Rhabditomorpha</taxon>
        <taxon>Rhabditoidea</taxon>
        <taxon>Rhabditidae</taxon>
        <taxon>Peloderinae</taxon>
        <taxon>Caenorhabditis</taxon>
    </lineage>
</organism>
<evidence type="ECO:0000313" key="4">
    <source>
        <dbReference type="Proteomes" id="UP000008068"/>
    </source>
</evidence>
<keyword evidence="2" id="KW-0472">Membrane</keyword>
<feature type="transmembrane region" description="Helical" evidence="2">
    <location>
        <begin position="242"/>
        <end position="262"/>
    </location>
</feature>
<sequence>MAWAPSSNSLFTREVPQLPPDPPSYASGNYTTPEVPEEDPPSYNSSNPVSSVFFVTPEEISKSSTLVEESLEVNKCVAPWVKVLLHVVLPIYAILRFHCRFTATYTYAKTNFLFFHMYACHLYYQTMYCSNIETIDAFLLLIFYLIACCIIWSSLAGLKTKCQTTQQMIFGLCVAILSLYVLIAQALILADPVKMASKPLEVPFLLVRHCATVALLIGYWSFSSYYTEYYIFVQTYRENSDLFAYWICGKHALFAFVSMIMASKYSYVRFL</sequence>
<keyword evidence="4" id="KW-1185">Reference proteome</keyword>
<feature type="transmembrane region" description="Helical" evidence="2">
    <location>
        <begin position="168"/>
        <end position="190"/>
    </location>
</feature>
<feature type="transmembrane region" description="Helical" evidence="2">
    <location>
        <begin position="137"/>
        <end position="156"/>
    </location>
</feature>
<keyword evidence="2" id="KW-1133">Transmembrane helix</keyword>
<feature type="compositionally biased region" description="Polar residues" evidence="1">
    <location>
        <begin position="1"/>
        <end position="11"/>
    </location>
</feature>
<evidence type="ECO:0000256" key="2">
    <source>
        <dbReference type="SAM" id="Phobius"/>
    </source>
</evidence>
<evidence type="ECO:0000313" key="3">
    <source>
        <dbReference type="EMBL" id="EGT53389.1"/>
    </source>
</evidence>
<accession>G0PEX8</accession>
<evidence type="ECO:0000256" key="1">
    <source>
        <dbReference type="SAM" id="MobiDB-lite"/>
    </source>
</evidence>
<dbReference type="InParanoid" id="G0PEX8"/>
<name>G0PEX8_CAEBE</name>
<gene>
    <name evidence="3" type="ORF">CAEBREN_29329</name>
</gene>
<feature type="region of interest" description="Disordered" evidence="1">
    <location>
        <begin position="1"/>
        <end position="45"/>
    </location>
</feature>
<reference evidence="4" key="1">
    <citation type="submission" date="2011-07" db="EMBL/GenBank/DDBJ databases">
        <authorList>
            <consortium name="Caenorhabditis brenneri Sequencing and Analysis Consortium"/>
            <person name="Wilson R.K."/>
        </authorList>
    </citation>
    <scope>NUCLEOTIDE SEQUENCE [LARGE SCALE GENOMIC DNA]</scope>
    <source>
        <strain evidence="4">PB2801</strain>
    </source>
</reference>
<dbReference type="Proteomes" id="UP000008068">
    <property type="component" value="Unassembled WGS sequence"/>
</dbReference>